<keyword evidence="3" id="KW-1185">Reference proteome</keyword>
<dbReference type="GO" id="GO:0003746">
    <property type="term" value="F:translation elongation factor activity"/>
    <property type="evidence" value="ECO:0007669"/>
    <property type="project" value="UniProtKB-KW"/>
</dbReference>
<dbReference type="GO" id="GO:0032784">
    <property type="term" value="P:regulation of DNA-templated transcription elongation"/>
    <property type="evidence" value="ECO:0007669"/>
    <property type="project" value="InterPro"/>
</dbReference>
<dbReference type="EMBL" id="CP000394">
    <property type="protein sequence ID" value="ABI62313.1"/>
    <property type="molecule type" value="Genomic_DNA"/>
</dbReference>
<dbReference type="RefSeq" id="WP_011632117.1">
    <property type="nucleotide sequence ID" value="NC_008343.2"/>
</dbReference>
<gene>
    <name evidence="2" type="ordered locus">GbCGDNIH1_1415</name>
</gene>
<dbReference type="eggNOG" id="COG0782">
    <property type="taxonomic scope" value="Bacteria"/>
</dbReference>
<protein>
    <submittedName>
        <fullName evidence="2">Transcription elongation factor greB</fullName>
    </submittedName>
</protein>
<dbReference type="PANTHER" id="PTHR30437">
    <property type="entry name" value="TRANSCRIPTION ELONGATION FACTOR GREA"/>
    <property type="match status" value="1"/>
</dbReference>
<dbReference type="GO" id="GO:0003677">
    <property type="term" value="F:DNA binding"/>
    <property type="evidence" value="ECO:0007669"/>
    <property type="project" value="InterPro"/>
</dbReference>
<evidence type="ECO:0000313" key="3">
    <source>
        <dbReference type="Proteomes" id="UP000001963"/>
    </source>
</evidence>
<reference evidence="2 3" key="1">
    <citation type="journal article" date="2007" name="J. Bacteriol.">
        <title>Genome sequence analysis of the emerging human pathogenic acetic acid bacterium Granulibacter bethesdensis.</title>
        <authorList>
            <person name="Greenberg D.E."/>
            <person name="Porcella S.F."/>
            <person name="Zelazny A.M."/>
            <person name="Virtaneva K."/>
            <person name="Sturdevant D.E."/>
            <person name="Kupko J.J.III."/>
            <person name="Barbian K.D."/>
            <person name="Babar A."/>
            <person name="Dorward D.W."/>
            <person name="Holland S.M."/>
        </authorList>
    </citation>
    <scope>NUCLEOTIDE SEQUENCE [LARGE SCALE GENOMIC DNA]</scope>
    <source>
        <strain evidence="3">ATCC BAA-1260 / CGDNIH1</strain>
    </source>
</reference>
<organism evidence="2 3">
    <name type="scientific">Granulibacter bethesdensis (strain ATCC BAA-1260 / CGDNIH1)</name>
    <dbReference type="NCBI Taxonomy" id="391165"/>
    <lineage>
        <taxon>Bacteria</taxon>
        <taxon>Pseudomonadati</taxon>
        <taxon>Pseudomonadota</taxon>
        <taxon>Alphaproteobacteria</taxon>
        <taxon>Acetobacterales</taxon>
        <taxon>Acetobacteraceae</taxon>
        <taxon>Granulibacter</taxon>
    </lineage>
</organism>
<keyword evidence="2" id="KW-0648">Protein biosynthesis</keyword>
<dbReference type="STRING" id="391165.GbCGDNIH1_1415"/>
<proteinExistence type="predicted"/>
<dbReference type="PANTHER" id="PTHR30437:SF6">
    <property type="entry name" value="TRANSCRIPTION ELONGATION FACTOR GREB"/>
    <property type="match status" value="1"/>
</dbReference>
<dbReference type="HOGENOM" id="CLU_101379_3_1_5"/>
<accession>Q0BS89</accession>
<dbReference type="InterPro" id="IPR023459">
    <property type="entry name" value="Tscrpt_elong_fac_GreA/B_fam"/>
</dbReference>
<dbReference type="GO" id="GO:0006354">
    <property type="term" value="P:DNA-templated transcription elongation"/>
    <property type="evidence" value="ECO:0007669"/>
    <property type="project" value="TreeGrafter"/>
</dbReference>
<dbReference type="Proteomes" id="UP000001963">
    <property type="component" value="Chromosome"/>
</dbReference>
<dbReference type="Pfam" id="PF01272">
    <property type="entry name" value="GreA_GreB"/>
    <property type="match status" value="1"/>
</dbReference>
<dbReference type="InterPro" id="IPR001437">
    <property type="entry name" value="Tscrpt_elong_fac_GreA/B_C"/>
</dbReference>
<dbReference type="KEGG" id="gbe:GbCGDNIH1_1415"/>
<evidence type="ECO:0000313" key="2">
    <source>
        <dbReference type="EMBL" id="ABI62313.1"/>
    </source>
</evidence>
<sequence>MSRAFVSEDAMAAQAAELPERPISDRPNLVTLSGLTAIEAEIARLQTALAEEKQSTVEESERRAVLARDLRYWLARRASAQLVPTAPENAEEVAFGDTVKLKLGGRTVTYRIVGEDEADPKQGLISYASPLAEALLGAALEEEVTFGPGRPSATVLKIIRIAGI</sequence>
<feature type="domain" description="Transcription elongation factor GreA/GreB C-terminal" evidence="1">
    <location>
        <begin position="90"/>
        <end position="160"/>
    </location>
</feature>
<dbReference type="GO" id="GO:0070063">
    <property type="term" value="F:RNA polymerase binding"/>
    <property type="evidence" value="ECO:0007669"/>
    <property type="project" value="InterPro"/>
</dbReference>
<dbReference type="SUPFAM" id="SSF54534">
    <property type="entry name" value="FKBP-like"/>
    <property type="match status" value="1"/>
</dbReference>
<dbReference type="InterPro" id="IPR036953">
    <property type="entry name" value="GreA/GreB_C_sf"/>
</dbReference>
<dbReference type="AlphaFoldDB" id="Q0BS89"/>
<dbReference type="OrthoDB" id="8537952at2"/>
<dbReference type="Gene3D" id="3.10.50.30">
    <property type="entry name" value="Transcription elongation factor, GreA/GreB, C-terminal domain"/>
    <property type="match status" value="1"/>
</dbReference>
<evidence type="ECO:0000259" key="1">
    <source>
        <dbReference type="Pfam" id="PF01272"/>
    </source>
</evidence>
<keyword evidence="2" id="KW-0251">Elongation factor</keyword>
<name>Q0BS89_GRABC</name>